<name>A0ABT5JJ93_RHOTP</name>
<sequence length="52" mass="5678">MNLIDTPAAAARPRKASLLGRALAGVGSVIDVLREAQEMRADFQRRFPNIGR</sequence>
<dbReference type="Proteomes" id="UP001165652">
    <property type="component" value="Unassembled WGS sequence"/>
</dbReference>
<proteinExistence type="predicted"/>
<gene>
    <name evidence="1" type="ORF">PQJ73_27090</name>
</gene>
<dbReference type="EMBL" id="JAQQLI010000069">
    <property type="protein sequence ID" value="MDC7789364.1"/>
    <property type="molecule type" value="Genomic_DNA"/>
</dbReference>
<dbReference type="RefSeq" id="WP_272780190.1">
    <property type="nucleotide sequence ID" value="NZ_JAQQLI010000069.1"/>
</dbReference>
<protein>
    <submittedName>
        <fullName evidence="1">Uncharacterized protein</fullName>
    </submittedName>
</protein>
<keyword evidence="2" id="KW-1185">Reference proteome</keyword>
<evidence type="ECO:0000313" key="2">
    <source>
        <dbReference type="Proteomes" id="UP001165652"/>
    </source>
</evidence>
<evidence type="ECO:0000313" key="1">
    <source>
        <dbReference type="EMBL" id="MDC7789364.1"/>
    </source>
</evidence>
<organism evidence="1 2">
    <name type="scientific">Rhodoplanes tepidamans</name>
    <name type="common">Rhodoplanes cryptolactis</name>
    <dbReference type="NCBI Taxonomy" id="200616"/>
    <lineage>
        <taxon>Bacteria</taxon>
        <taxon>Pseudomonadati</taxon>
        <taxon>Pseudomonadota</taxon>
        <taxon>Alphaproteobacteria</taxon>
        <taxon>Hyphomicrobiales</taxon>
        <taxon>Nitrobacteraceae</taxon>
        <taxon>Rhodoplanes</taxon>
    </lineage>
</organism>
<accession>A0ABT5JJ93</accession>
<reference evidence="1" key="2">
    <citation type="submission" date="2023-02" db="EMBL/GenBank/DDBJ databases">
        <authorList>
            <person name="Rayyan A."/>
            <person name="Meyer T."/>
            <person name="Kyndt J.A."/>
        </authorList>
    </citation>
    <scope>NUCLEOTIDE SEQUENCE</scope>
    <source>
        <strain evidence="1">DSM 9987</strain>
    </source>
</reference>
<reference evidence="1" key="1">
    <citation type="journal article" date="2023" name="Microbiol Resour">
        <title>Genome Sequences of Rhodoplanes serenus and Two Thermotolerant Strains, Rhodoplanes tepidamans and 'Rhodoplanes cryptolactis,' Further Refine the Genus.</title>
        <authorList>
            <person name="Rayyan A.A."/>
            <person name="Kyndt J.A."/>
        </authorList>
    </citation>
    <scope>NUCLEOTIDE SEQUENCE</scope>
    <source>
        <strain evidence="1">DSM 9987</strain>
    </source>
</reference>
<comment type="caution">
    <text evidence="1">The sequence shown here is derived from an EMBL/GenBank/DDBJ whole genome shotgun (WGS) entry which is preliminary data.</text>
</comment>